<evidence type="ECO:0000313" key="1">
    <source>
        <dbReference type="EMBL" id="TYA92297.1"/>
    </source>
</evidence>
<name>A0A5D0JCK5_9FLAO</name>
<evidence type="ECO:0000313" key="2">
    <source>
        <dbReference type="Proteomes" id="UP000323930"/>
    </source>
</evidence>
<proteinExistence type="predicted"/>
<accession>A0A5D0JCK5</accession>
<protein>
    <recommendedName>
        <fullName evidence="3">Bacteriocin-protection protein</fullName>
    </recommendedName>
</protein>
<organism evidence="1 2">
    <name type="scientific">Seonamhaeicola marinus</name>
    <dbReference type="NCBI Taxonomy" id="1912246"/>
    <lineage>
        <taxon>Bacteria</taxon>
        <taxon>Pseudomonadati</taxon>
        <taxon>Bacteroidota</taxon>
        <taxon>Flavobacteriia</taxon>
        <taxon>Flavobacteriales</taxon>
        <taxon>Flavobacteriaceae</taxon>
    </lineage>
</organism>
<evidence type="ECO:0008006" key="3">
    <source>
        <dbReference type="Google" id="ProtNLM"/>
    </source>
</evidence>
<dbReference type="Proteomes" id="UP000323930">
    <property type="component" value="Unassembled WGS sequence"/>
</dbReference>
<dbReference type="EMBL" id="VSDQ01000163">
    <property type="protein sequence ID" value="TYA92297.1"/>
    <property type="molecule type" value="Genomic_DNA"/>
</dbReference>
<keyword evidence="2" id="KW-1185">Reference proteome</keyword>
<dbReference type="Pfam" id="PF13376">
    <property type="entry name" value="OmdA"/>
    <property type="match status" value="1"/>
</dbReference>
<dbReference type="RefSeq" id="WP_148539903.1">
    <property type="nucleotide sequence ID" value="NZ_VSDQ01000163.1"/>
</dbReference>
<gene>
    <name evidence="1" type="ORF">FUA24_02365</name>
</gene>
<dbReference type="AlphaFoldDB" id="A0A5D0JCK5"/>
<dbReference type="OrthoDB" id="9796999at2"/>
<reference evidence="1 2" key="1">
    <citation type="submission" date="2019-08" db="EMBL/GenBank/DDBJ databases">
        <title>Seonamhaeicola sediminis sp. nov., isolated from marine sediment.</title>
        <authorList>
            <person name="Cao W.R."/>
        </authorList>
    </citation>
    <scope>NUCLEOTIDE SEQUENCE [LARGE SCALE GENOMIC DNA]</scope>
    <source>
        <strain evidence="1 2">B011</strain>
    </source>
</reference>
<comment type="caution">
    <text evidence="1">The sequence shown here is derived from an EMBL/GenBank/DDBJ whole genome shotgun (WGS) entry which is preliminary data.</text>
</comment>
<sequence length="191" mass="22513">MKDLQELYFERDTDWYDWLLKNHEVEEAVYLIFYKLELNIPTMRWEEAVKVALCFGWIDSTVKSLGDGKRRQYFSKRNPKSTWSALNKRYVAELEQSGLIHEAGYKMIELAKQTGTWTAMDDVENGVIPEALQKAFDQNPIAFENYQNFAKGYRKGYLSWLNSAKREDTKQKRISEIIRLCEANVKSRGIY</sequence>